<accession>Q647E2</accession>
<organism evidence="2 3">
    <name type="scientific">Thermoproteus tenax spherical virus 1</name>
    <dbReference type="NCBI Taxonomy" id="292639"/>
    <lineage>
        <taxon>Viruses</taxon>
        <taxon>Viruses incertae sedis</taxon>
        <taxon>Globuloviridae</taxon>
        <taxon>Alphaglobulovirus</taxon>
        <taxon>Alphaglobulovirus cinderense</taxon>
    </lineage>
</organism>
<dbReference type="RefSeq" id="YP_164361.1">
    <property type="nucleotide sequence ID" value="NC_006556.1"/>
</dbReference>
<keyword evidence="3" id="KW-1185">Reference proteome</keyword>
<protein>
    <submittedName>
        <fullName evidence="2">Uncharacterized protein</fullName>
    </submittedName>
</protein>
<reference evidence="2" key="1">
    <citation type="submission" date="2004-08" db="EMBL/GenBank/DDBJ databases">
        <authorList>
            <person name="Ahn D.-G."/>
            <person name="Kim S.-I."/>
            <person name="Rhee J.-K."/>
            <person name="Kim K.P."/>
            <person name="Oh J.-W."/>
        </authorList>
    </citation>
    <scope>NUCLEOTIDE SEQUENCE</scope>
</reference>
<keyword evidence="1" id="KW-1133">Transmembrane helix</keyword>
<dbReference type="KEGG" id="vg:5141625"/>
<evidence type="ECO:0000256" key="1">
    <source>
        <dbReference type="SAM" id="Phobius"/>
    </source>
</evidence>
<dbReference type="EMBL" id="AY722806">
    <property type="protein sequence ID" value="AAU25970.1"/>
    <property type="molecule type" value="Genomic_DNA"/>
</dbReference>
<feature type="transmembrane region" description="Helical" evidence="1">
    <location>
        <begin position="108"/>
        <end position="128"/>
    </location>
</feature>
<keyword evidence="1" id="KW-0472">Membrane</keyword>
<sequence length="241" mass="25769">MIIPFSLGALAGLLIIAFFARRQIIFALVAIFISGALAGVAGSIYYSFMAMYLAALTIYIIVQEEGRIVERALALYLGTLAIWLSDNSAAASALSLIAYQLVMPLFQAINNVFVQAGIAFSGLLAWSIVARRIMTVAEEFPLIGAGYVYLAYSILAPMVMTLPDYLKLALGLALIGPFSQAVKGDLEALEEIAPFLWLLPIPIDTVKVIGAAVAIIELALGVLSKKRLLASAMWAEAILLA</sequence>
<proteinExistence type="predicted"/>
<keyword evidence="1" id="KW-0812">Transmembrane</keyword>
<dbReference type="Proteomes" id="UP000006730">
    <property type="component" value="Segment"/>
</dbReference>
<evidence type="ECO:0000313" key="2">
    <source>
        <dbReference type="EMBL" id="AAU25970.1"/>
    </source>
</evidence>
<feature type="transmembrane region" description="Helical" evidence="1">
    <location>
        <begin position="205"/>
        <end position="223"/>
    </location>
</feature>
<reference evidence="2" key="2">
    <citation type="journal article" date="2006" name="Virology">
        <title>TTSV1, a new virus-like particle isolated from the hyperthermophilic crenarchaeote Thermoproteus tenax.</title>
        <authorList>
            <person name="Ahn D.G."/>
            <person name="Kim S.I."/>
            <person name="Rhee J.K."/>
            <person name="Kim K.P."/>
            <person name="Pan J.G."/>
            <person name="Oh J.W."/>
        </authorList>
    </citation>
    <scope>NUCLEOTIDE SEQUENCE</scope>
</reference>
<dbReference type="GeneID" id="5141625"/>
<name>Q647E2_9VIRU</name>
<feature type="transmembrane region" description="Helical" evidence="1">
    <location>
        <begin position="74"/>
        <end position="102"/>
    </location>
</feature>
<evidence type="ECO:0000313" key="3">
    <source>
        <dbReference type="Proteomes" id="UP000006730"/>
    </source>
</evidence>
<feature type="transmembrane region" description="Helical" evidence="1">
    <location>
        <begin position="140"/>
        <end position="160"/>
    </location>
</feature>